<evidence type="ECO:0000313" key="1">
    <source>
        <dbReference type="EMBL" id="BBG25864.1"/>
    </source>
</evidence>
<proteinExistence type="predicted"/>
<dbReference type="RefSeq" id="WP_149564612.1">
    <property type="nucleotide sequence ID" value="NZ_AP018930.1"/>
</dbReference>
<dbReference type="AlphaFoldDB" id="A0A510E055"/>
<gene>
    <name evidence="1" type="ORF">IC007_0369</name>
</gene>
<dbReference type="EMBL" id="AP018930">
    <property type="protein sequence ID" value="BBG25864.1"/>
    <property type="molecule type" value="Genomic_DNA"/>
</dbReference>
<sequence>MEMVRKADLLLSKVTYFYLGKSLFSLNYKVLSHMPDMVKDKLIVWLTSSLYDDSKSMKVEHHLMEGKGLTHINDTNLKSDAGIFTGESVVIRRGIPLESMGINTDTVGSMEVGFHDWFKRGGISLMEGIEDGENVTELASKLRTDVKGDAVRTLTHEHLHWRTLKGTSAGSIIDAVSWRVELDQAVFSEMVHELTGVPREVNQNTLELIKKNSDEIVGAMMREDAVSLFEDLVKHSYFLSFYYPSMISVLLEPVAWALVEEDFVKKKEEYLDYYFSSLSDRSREIAGTVLDASVERVRRGERKSLINACRDALDFPMSEASSMKVVGEADPYSLTQQLTRSHEYLFDRFMKSLQGEEITRENKAERSFRRVLVYGGKKATNEFGVNILRKNLNPSIYGFSLMMSRYTKLALDKPSFIVYSHSKGNEPVILVYDVTAPSLRSMGKSIENVNVSPLTGRVVYRPMDMVGELGYSIVPSLLIMYYSSFLGEVDEEELLRQLVQIGFTIKFMSGNYKEYLKFVKSIFNGDVKGSYPRVLSGGSEGMEEFLRFWLNLVTRLGESCRFLSAEQGMQC</sequence>
<dbReference type="Proteomes" id="UP000325030">
    <property type="component" value="Chromosome"/>
</dbReference>
<dbReference type="GeneID" id="41716857"/>
<evidence type="ECO:0000313" key="2">
    <source>
        <dbReference type="Proteomes" id="UP000325030"/>
    </source>
</evidence>
<reference evidence="2" key="1">
    <citation type="submission" date="2018-09" db="EMBL/GenBank/DDBJ databases">
        <title>Complete Genome Sequencing of Sulfolobus sp. JCM 16834.</title>
        <authorList>
            <person name="Kato S."/>
            <person name="Itoh T."/>
            <person name="Ohkuma M."/>
        </authorList>
    </citation>
    <scope>NUCLEOTIDE SEQUENCE [LARGE SCALE GENOMIC DNA]</scope>
    <source>
        <strain evidence="2">IC-007</strain>
    </source>
</reference>
<protein>
    <submittedName>
        <fullName evidence="1">Uncharacterized protein</fullName>
    </submittedName>
</protein>
<accession>A0A510E055</accession>
<name>A0A510E055_9CREN</name>
<organism evidence="1 2">
    <name type="scientific">Sulfuracidifex tepidarius</name>
    <dbReference type="NCBI Taxonomy" id="1294262"/>
    <lineage>
        <taxon>Archaea</taxon>
        <taxon>Thermoproteota</taxon>
        <taxon>Thermoprotei</taxon>
        <taxon>Sulfolobales</taxon>
        <taxon>Sulfolobaceae</taxon>
        <taxon>Sulfuracidifex</taxon>
    </lineage>
</organism>